<protein>
    <submittedName>
        <fullName evidence="2">Reverse transcriptase</fullName>
    </submittedName>
</protein>
<dbReference type="SUPFAM" id="SSF56672">
    <property type="entry name" value="DNA/RNA polymerases"/>
    <property type="match status" value="1"/>
</dbReference>
<dbReference type="InterPro" id="IPR043502">
    <property type="entry name" value="DNA/RNA_pol_sf"/>
</dbReference>
<name>O22294_ALLCE</name>
<feature type="domain" description="Reverse transcriptase" evidence="1">
    <location>
        <begin position="1"/>
        <end position="137"/>
    </location>
</feature>
<dbReference type="AlphaFoldDB" id="O22294"/>
<reference evidence="2" key="1">
    <citation type="journal article" date="1998" name="Plant Mol. Biol.">
        <title>The genomic organization of non-LTR retrotransposons (LINEs) from three Beta species and five other angiosperms.</title>
        <authorList>
            <person name="Kubis S.E."/>
            <person name="Heslop-Harrison J.S."/>
            <person name="Desel C."/>
            <person name="Schmidt T."/>
        </authorList>
    </citation>
    <scope>NUCLEOTIDE SEQUENCE</scope>
</reference>
<dbReference type="EMBL" id="Y13373">
    <property type="protein sequence ID" value="CAA73803.1"/>
    <property type="molecule type" value="Genomic_DNA"/>
</dbReference>
<evidence type="ECO:0000313" key="2">
    <source>
        <dbReference type="EMBL" id="CAA73803.1"/>
    </source>
</evidence>
<feature type="non-terminal residue" evidence="2">
    <location>
        <position position="137"/>
    </location>
</feature>
<keyword evidence="2" id="KW-0808">Transferase</keyword>
<feature type="non-terminal residue" evidence="2">
    <location>
        <position position="1"/>
    </location>
</feature>
<keyword evidence="2" id="KW-0695">RNA-directed DNA polymerase</keyword>
<organism evidence="2">
    <name type="scientific">Allium cepa</name>
    <name type="common">Onion</name>
    <dbReference type="NCBI Taxonomy" id="4679"/>
    <lineage>
        <taxon>Eukaryota</taxon>
        <taxon>Viridiplantae</taxon>
        <taxon>Streptophyta</taxon>
        <taxon>Embryophyta</taxon>
        <taxon>Tracheophyta</taxon>
        <taxon>Spermatophyta</taxon>
        <taxon>Magnoliopsida</taxon>
        <taxon>Liliopsida</taxon>
        <taxon>Asparagales</taxon>
        <taxon>Amaryllidaceae</taxon>
        <taxon>Allioideae</taxon>
        <taxon>Allieae</taxon>
        <taxon>Allium</taxon>
    </lineage>
</organism>
<evidence type="ECO:0000259" key="1">
    <source>
        <dbReference type="PROSITE" id="PS50878"/>
    </source>
</evidence>
<dbReference type="Pfam" id="PF00078">
    <property type="entry name" value="RVT_1"/>
    <property type="match status" value="1"/>
</dbReference>
<proteinExistence type="predicted"/>
<dbReference type="InterPro" id="IPR000477">
    <property type="entry name" value="RT_dom"/>
</dbReference>
<dbReference type="GO" id="GO:0003964">
    <property type="term" value="F:RNA-directed DNA polymerase activity"/>
    <property type="evidence" value="ECO:0007669"/>
    <property type="project" value="UniProtKB-KW"/>
</dbReference>
<dbReference type="PANTHER" id="PTHR31635">
    <property type="entry name" value="REVERSE TRANSCRIPTASE DOMAIN-CONTAINING PROTEIN-RELATED"/>
    <property type="match status" value="1"/>
</dbReference>
<sequence>TKFRPISCCNTIYKCISKVLASRLKHVLPTLVSPNQAAYLSGRNILDHVLLSHELIKGYKRKSATPRAMLKLDIMKAFDTLQWNSIVRILGYMNFPPHIIAWIYECISSPTFSININGKNEGFFVSKQGIRQGDPLS</sequence>
<accession>O22294</accession>
<dbReference type="PANTHER" id="PTHR31635:SF196">
    <property type="entry name" value="REVERSE TRANSCRIPTASE DOMAIN-CONTAINING PROTEIN-RELATED"/>
    <property type="match status" value="1"/>
</dbReference>
<dbReference type="PROSITE" id="PS50878">
    <property type="entry name" value="RT_POL"/>
    <property type="match status" value="1"/>
</dbReference>
<keyword evidence="2" id="KW-0548">Nucleotidyltransferase</keyword>